<dbReference type="InterPro" id="IPR019433">
    <property type="entry name" value="GPI_ManTrfase_II_coact_Pga1"/>
</dbReference>
<dbReference type="GO" id="GO:0006506">
    <property type="term" value="P:GPI anchor biosynthetic process"/>
    <property type="evidence" value="ECO:0007669"/>
    <property type="project" value="TreeGrafter"/>
</dbReference>
<evidence type="ECO:0000256" key="2">
    <source>
        <dbReference type="SAM" id="SignalP"/>
    </source>
</evidence>
<dbReference type="InParanoid" id="A0A067MLR3"/>
<keyword evidence="4" id="KW-1185">Reference proteome</keyword>
<gene>
    <name evidence="3" type="ORF">BOTBODRAFT_31554</name>
</gene>
<reference evidence="4" key="1">
    <citation type="journal article" date="2014" name="Proc. Natl. Acad. Sci. U.S.A.">
        <title>Extensive sampling of basidiomycete genomes demonstrates inadequacy of the white-rot/brown-rot paradigm for wood decay fungi.</title>
        <authorList>
            <person name="Riley R."/>
            <person name="Salamov A.A."/>
            <person name="Brown D.W."/>
            <person name="Nagy L.G."/>
            <person name="Floudas D."/>
            <person name="Held B.W."/>
            <person name="Levasseur A."/>
            <person name="Lombard V."/>
            <person name="Morin E."/>
            <person name="Otillar R."/>
            <person name="Lindquist E.A."/>
            <person name="Sun H."/>
            <person name="LaButti K.M."/>
            <person name="Schmutz J."/>
            <person name="Jabbour D."/>
            <person name="Luo H."/>
            <person name="Baker S.E."/>
            <person name="Pisabarro A.G."/>
            <person name="Walton J.D."/>
            <person name="Blanchette R.A."/>
            <person name="Henrissat B."/>
            <person name="Martin F."/>
            <person name="Cullen D."/>
            <person name="Hibbett D.S."/>
            <person name="Grigoriev I.V."/>
        </authorList>
    </citation>
    <scope>NUCLEOTIDE SEQUENCE [LARGE SCALE GENOMIC DNA]</scope>
    <source>
        <strain evidence="4">FD-172 SS1</strain>
    </source>
</reference>
<feature type="transmembrane region" description="Helical" evidence="1">
    <location>
        <begin position="200"/>
        <end position="221"/>
    </location>
</feature>
<protein>
    <submittedName>
        <fullName evidence="3">Uncharacterized protein</fullName>
    </submittedName>
</protein>
<dbReference type="GO" id="GO:0005789">
    <property type="term" value="C:endoplasmic reticulum membrane"/>
    <property type="evidence" value="ECO:0007669"/>
    <property type="project" value="TreeGrafter"/>
</dbReference>
<evidence type="ECO:0000313" key="4">
    <source>
        <dbReference type="Proteomes" id="UP000027195"/>
    </source>
</evidence>
<dbReference type="OrthoDB" id="3360032at2759"/>
<keyword evidence="1" id="KW-0812">Transmembrane</keyword>
<dbReference type="HOGENOM" id="CLU_099928_0_0_1"/>
<sequence length="239" mass="26362">MLMQIASRILAILLCCASVLGDTEIINFVSDVHDDFSLNGISHHWPSINASSTLFTIKPESAYLPHSVRDTCRDAKAGECPHELWVALDLGDIQNRERIGFTLRASWPAHMPADFSLQLFSPSEVASAWNVTSSATANAPSRRQFARIRAKSKGILTPIQRPRTGDAESLASPEPEPVQFHLIVERLHFGLVPESLIPTIYTLIAVILSASAFVPYVYTFLAKTAEGARVELAQREKKL</sequence>
<dbReference type="AlphaFoldDB" id="A0A067MLR3"/>
<dbReference type="PANTHER" id="PTHR28022:SF1">
    <property type="entry name" value="GPI MANNOSYLTRANSFERASE 2 SUBUNIT PGA1"/>
    <property type="match status" value="1"/>
</dbReference>
<keyword evidence="1" id="KW-0472">Membrane</keyword>
<dbReference type="EMBL" id="KL198031">
    <property type="protein sequence ID" value="KDQ15670.1"/>
    <property type="molecule type" value="Genomic_DNA"/>
</dbReference>
<feature type="signal peptide" evidence="2">
    <location>
        <begin position="1"/>
        <end position="21"/>
    </location>
</feature>
<dbReference type="GO" id="GO:0031501">
    <property type="term" value="C:mannosyltransferase complex"/>
    <property type="evidence" value="ECO:0007669"/>
    <property type="project" value="TreeGrafter"/>
</dbReference>
<dbReference type="STRING" id="930990.A0A067MLR3"/>
<accession>A0A067MLR3</accession>
<dbReference type="Proteomes" id="UP000027195">
    <property type="component" value="Unassembled WGS sequence"/>
</dbReference>
<keyword evidence="2" id="KW-0732">Signal</keyword>
<proteinExistence type="predicted"/>
<name>A0A067MLR3_BOTB1</name>
<dbReference type="PANTHER" id="PTHR28022">
    <property type="entry name" value="GPI MANNOSYLTRANSFERASE 2 SUBUNIT PGA1"/>
    <property type="match status" value="1"/>
</dbReference>
<dbReference type="GO" id="GO:0000030">
    <property type="term" value="F:mannosyltransferase activity"/>
    <property type="evidence" value="ECO:0007669"/>
    <property type="project" value="TreeGrafter"/>
</dbReference>
<feature type="chain" id="PRO_5001645717" evidence="2">
    <location>
        <begin position="22"/>
        <end position="239"/>
    </location>
</feature>
<keyword evidence="1" id="KW-1133">Transmembrane helix</keyword>
<evidence type="ECO:0000256" key="1">
    <source>
        <dbReference type="SAM" id="Phobius"/>
    </source>
</evidence>
<evidence type="ECO:0000313" key="3">
    <source>
        <dbReference type="EMBL" id="KDQ15670.1"/>
    </source>
</evidence>
<organism evidence="3 4">
    <name type="scientific">Botryobasidium botryosum (strain FD-172 SS1)</name>
    <dbReference type="NCBI Taxonomy" id="930990"/>
    <lineage>
        <taxon>Eukaryota</taxon>
        <taxon>Fungi</taxon>
        <taxon>Dikarya</taxon>
        <taxon>Basidiomycota</taxon>
        <taxon>Agaricomycotina</taxon>
        <taxon>Agaricomycetes</taxon>
        <taxon>Cantharellales</taxon>
        <taxon>Botryobasidiaceae</taxon>
        <taxon>Botryobasidium</taxon>
    </lineage>
</organism>